<reference evidence="7 8" key="1">
    <citation type="submission" date="2018-05" db="EMBL/GenBank/DDBJ databases">
        <title>Acuticoccus sediminis sp. nov., isolated from deep-sea sediment of Indian Ocean.</title>
        <authorList>
            <person name="Liu X."/>
            <person name="Lai Q."/>
            <person name="Du Y."/>
            <person name="Sun F."/>
            <person name="Zhang X."/>
            <person name="Wang S."/>
            <person name="Shao Z."/>
        </authorList>
    </citation>
    <scope>NUCLEOTIDE SEQUENCE [LARGE SCALE GENOMIC DNA]</scope>
    <source>
        <strain evidence="7 8">PTG4-2</strain>
    </source>
</reference>
<evidence type="ECO:0000256" key="2">
    <source>
        <dbReference type="ARBA" id="ARBA00011901"/>
    </source>
</evidence>
<dbReference type="Pfam" id="PF01510">
    <property type="entry name" value="Amidase_2"/>
    <property type="match status" value="1"/>
</dbReference>
<dbReference type="CDD" id="cd06583">
    <property type="entry name" value="PGRP"/>
    <property type="match status" value="1"/>
</dbReference>
<name>A0A8B2NQ56_9HYPH</name>
<dbReference type="Gene3D" id="3.40.80.10">
    <property type="entry name" value="Peptidoglycan recognition protein-like"/>
    <property type="match status" value="1"/>
</dbReference>
<keyword evidence="8" id="KW-1185">Reference proteome</keyword>
<sequence length="273" mass="28963">MSGMAERMLSDGTPVRWVPSPNHDPREGVAGGPDMVVIHYTDMLSADGAVARLCDPVARVSAHYLITAGGDVVQMVEEDRRAWHAGISAWFGVRDNNARSIGIELDSPGHRPDAPEFPGVQIDALLVLLGDIRSRWAVPPWNVVAHSDIAPFRKIDPGERFPWGRLAAAGHVLSVAPPPVQPAPGDVLPAVRVALAECGYVFDPDTDPVPVIDAFHRRHLPDRVGAPADARTLAAALALAEAVRNAMAATRREAVDKLASNDAAPPVAAGKTG</sequence>
<proteinExistence type="predicted"/>
<comment type="caution">
    <text evidence="7">The sequence shown here is derived from an EMBL/GenBank/DDBJ whole genome shotgun (WGS) entry which is preliminary data.</text>
</comment>
<dbReference type="GO" id="GO:0019867">
    <property type="term" value="C:outer membrane"/>
    <property type="evidence" value="ECO:0007669"/>
    <property type="project" value="TreeGrafter"/>
</dbReference>
<dbReference type="EC" id="3.5.1.28" evidence="2"/>
<dbReference type="PANTHER" id="PTHR30417">
    <property type="entry name" value="N-ACETYLMURAMOYL-L-ALANINE AMIDASE AMID"/>
    <property type="match status" value="1"/>
</dbReference>
<protein>
    <recommendedName>
        <fullName evidence="2">N-acetylmuramoyl-L-alanine amidase</fullName>
        <ecNumber evidence="2">3.5.1.28</ecNumber>
    </recommendedName>
</protein>
<evidence type="ECO:0000313" key="7">
    <source>
        <dbReference type="EMBL" id="RAI00802.1"/>
    </source>
</evidence>
<dbReference type="Proteomes" id="UP000249590">
    <property type="component" value="Unassembled WGS sequence"/>
</dbReference>
<dbReference type="InterPro" id="IPR036505">
    <property type="entry name" value="Amidase/PGRP_sf"/>
</dbReference>
<dbReference type="InterPro" id="IPR002502">
    <property type="entry name" value="Amidase_domain"/>
</dbReference>
<evidence type="ECO:0000256" key="4">
    <source>
        <dbReference type="ARBA" id="ARBA00023316"/>
    </source>
</evidence>
<comment type="catalytic activity">
    <reaction evidence="1">
        <text>Hydrolyzes the link between N-acetylmuramoyl residues and L-amino acid residues in certain cell-wall glycopeptides.</text>
        <dbReference type="EC" id="3.5.1.28"/>
    </reaction>
</comment>
<keyword evidence="3" id="KW-0378">Hydrolase</keyword>
<dbReference type="PANTHER" id="PTHR30417:SF1">
    <property type="entry name" value="N-ACETYLMURAMOYL-L-ALANINE AMIDASE AMID"/>
    <property type="match status" value="1"/>
</dbReference>
<dbReference type="EMBL" id="QHHQ01000003">
    <property type="protein sequence ID" value="RAI00802.1"/>
    <property type="molecule type" value="Genomic_DNA"/>
</dbReference>
<evidence type="ECO:0000256" key="3">
    <source>
        <dbReference type="ARBA" id="ARBA00022801"/>
    </source>
</evidence>
<keyword evidence="4" id="KW-0961">Cell wall biogenesis/degradation</keyword>
<evidence type="ECO:0000313" key="8">
    <source>
        <dbReference type="Proteomes" id="UP000249590"/>
    </source>
</evidence>
<evidence type="ECO:0000256" key="1">
    <source>
        <dbReference type="ARBA" id="ARBA00001561"/>
    </source>
</evidence>
<organism evidence="7 8">
    <name type="scientific">Acuticoccus sediminis</name>
    <dbReference type="NCBI Taxonomy" id="2184697"/>
    <lineage>
        <taxon>Bacteria</taxon>
        <taxon>Pseudomonadati</taxon>
        <taxon>Pseudomonadota</taxon>
        <taxon>Alphaproteobacteria</taxon>
        <taxon>Hyphomicrobiales</taxon>
        <taxon>Amorphaceae</taxon>
        <taxon>Acuticoccus</taxon>
    </lineage>
</organism>
<dbReference type="AlphaFoldDB" id="A0A8B2NQ56"/>
<dbReference type="GO" id="GO:0009254">
    <property type="term" value="P:peptidoglycan turnover"/>
    <property type="evidence" value="ECO:0007669"/>
    <property type="project" value="TreeGrafter"/>
</dbReference>
<dbReference type="SMART" id="SM00644">
    <property type="entry name" value="Ami_2"/>
    <property type="match status" value="1"/>
</dbReference>
<dbReference type="GO" id="GO:0009253">
    <property type="term" value="P:peptidoglycan catabolic process"/>
    <property type="evidence" value="ECO:0007669"/>
    <property type="project" value="InterPro"/>
</dbReference>
<feature type="domain" description="N-acetylmuramoyl-L-alanine amidase" evidence="6">
    <location>
        <begin position="20"/>
        <end position="158"/>
    </location>
</feature>
<dbReference type="InterPro" id="IPR051206">
    <property type="entry name" value="NAMLAA_amidase_2"/>
</dbReference>
<evidence type="ECO:0000256" key="5">
    <source>
        <dbReference type="SAM" id="MobiDB-lite"/>
    </source>
</evidence>
<gene>
    <name evidence="7" type="ORF">DLJ53_16300</name>
</gene>
<dbReference type="GO" id="GO:0008745">
    <property type="term" value="F:N-acetylmuramoyl-L-alanine amidase activity"/>
    <property type="evidence" value="ECO:0007669"/>
    <property type="project" value="UniProtKB-EC"/>
</dbReference>
<accession>A0A8B2NQ56</accession>
<evidence type="ECO:0000259" key="6">
    <source>
        <dbReference type="SMART" id="SM00644"/>
    </source>
</evidence>
<dbReference type="GO" id="GO:0071555">
    <property type="term" value="P:cell wall organization"/>
    <property type="evidence" value="ECO:0007669"/>
    <property type="project" value="UniProtKB-KW"/>
</dbReference>
<feature type="region of interest" description="Disordered" evidence="5">
    <location>
        <begin position="1"/>
        <end position="28"/>
    </location>
</feature>
<dbReference type="SUPFAM" id="SSF55846">
    <property type="entry name" value="N-acetylmuramoyl-L-alanine amidase-like"/>
    <property type="match status" value="1"/>
</dbReference>